<accession>A0A3B4D4Q3</accession>
<dbReference type="Ensembl" id="ENSPNAT00000029058.2">
    <property type="protein sequence ID" value="ENSPNAP00000019332.2"/>
    <property type="gene ID" value="ENSPNAG00000005949.2"/>
</dbReference>
<keyword evidence="13" id="KW-1185">Reference proteome</keyword>
<evidence type="ECO:0000256" key="5">
    <source>
        <dbReference type="ARBA" id="ARBA00023040"/>
    </source>
</evidence>
<dbReference type="PRINTS" id="PR00657">
    <property type="entry name" value="CCCHEMOKINER"/>
</dbReference>
<evidence type="ECO:0000256" key="9">
    <source>
        <dbReference type="ARBA" id="ARBA00023224"/>
    </source>
</evidence>
<feature type="transmembrane region" description="Helical" evidence="10">
    <location>
        <begin position="232"/>
        <end position="256"/>
    </location>
</feature>
<evidence type="ECO:0000256" key="7">
    <source>
        <dbReference type="ARBA" id="ARBA00023157"/>
    </source>
</evidence>
<feature type="transmembrane region" description="Helical" evidence="10">
    <location>
        <begin position="199"/>
        <end position="220"/>
    </location>
</feature>
<evidence type="ECO:0000259" key="11">
    <source>
        <dbReference type="PROSITE" id="PS50262"/>
    </source>
</evidence>
<name>A0A3B4D4Q3_PYGNA</name>
<dbReference type="GO" id="GO:0060326">
    <property type="term" value="P:cell chemotaxis"/>
    <property type="evidence" value="ECO:0007669"/>
    <property type="project" value="TreeGrafter"/>
</dbReference>
<keyword evidence="2" id="KW-1003">Cell membrane</keyword>
<dbReference type="GO" id="GO:0007204">
    <property type="term" value="P:positive regulation of cytosolic calcium ion concentration"/>
    <property type="evidence" value="ECO:0007669"/>
    <property type="project" value="TreeGrafter"/>
</dbReference>
<dbReference type="GO" id="GO:0019957">
    <property type="term" value="F:C-C chemokine binding"/>
    <property type="evidence" value="ECO:0007669"/>
    <property type="project" value="TreeGrafter"/>
</dbReference>
<dbReference type="GO" id="GO:0016493">
    <property type="term" value="F:C-C chemokine receptor activity"/>
    <property type="evidence" value="ECO:0007669"/>
    <property type="project" value="TreeGrafter"/>
</dbReference>
<dbReference type="Pfam" id="PF00001">
    <property type="entry name" value="7tm_1"/>
    <property type="match status" value="1"/>
</dbReference>
<dbReference type="FunFam" id="1.20.1070.10:FF:000130">
    <property type="entry name" value="Chemokine (C-C motif) receptor 2"/>
    <property type="match status" value="1"/>
</dbReference>
<evidence type="ECO:0000256" key="1">
    <source>
        <dbReference type="ARBA" id="ARBA00004651"/>
    </source>
</evidence>
<evidence type="ECO:0000256" key="8">
    <source>
        <dbReference type="ARBA" id="ARBA00023170"/>
    </source>
</evidence>
<dbReference type="Proteomes" id="UP001501920">
    <property type="component" value="Chromosome 9"/>
</dbReference>
<sequence>MENSSDAEGGPLYEYSEEYDEVCYKETVAKVGSIAVPLFFSIVVLLSLAGNILVLVILGLYENFRSLTNIFIINLAVSDLMFTLGLPFWSSYFIWGWTFGDAVCKGVNFVFSAGYYSSIVFLMLMTIQRYAAVVHPMSKWEGGKQFAAVPILAWVVSISAAVPAVLLSKVMADPEDPNKLYCEYNSMKATVAVTYEQNIFFLSAFLVIGFCYIRILQTVLNSRARKRHRTIRLIFCIVAVFFIGWAPYNIVIFLQTLTYHQIDPFRECYVTDSLEYADYACRLLAFSHCCLNPVFYVFVSVKFQNYLKMIVQKLFHGQSNTDLHQPRNAPVPCSQGSMY</sequence>
<organism evidence="12 13">
    <name type="scientific">Pygocentrus nattereri</name>
    <name type="common">Red-bellied piranha</name>
    <dbReference type="NCBI Taxonomy" id="42514"/>
    <lineage>
        <taxon>Eukaryota</taxon>
        <taxon>Metazoa</taxon>
        <taxon>Chordata</taxon>
        <taxon>Craniata</taxon>
        <taxon>Vertebrata</taxon>
        <taxon>Euteleostomi</taxon>
        <taxon>Actinopterygii</taxon>
        <taxon>Neopterygii</taxon>
        <taxon>Teleostei</taxon>
        <taxon>Ostariophysi</taxon>
        <taxon>Characiformes</taxon>
        <taxon>Characoidei</taxon>
        <taxon>Pygocentrus</taxon>
    </lineage>
</organism>
<dbReference type="InterPro" id="IPR000355">
    <property type="entry name" value="Chemokine_rcpt"/>
</dbReference>
<dbReference type="PRINTS" id="PR00237">
    <property type="entry name" value="GPCRRHODOPSN"/>
</dbReference>
<keyword evidence="7" id="KW-1015">Disulfide bond</keyword>
<comment type="subcellular location">
    <subcellularLocation>
        <location evidence="1">Cell membrane</location>
        <topology evidence="1">Multi-pass membrane protein</topology>
    </subcellularLocation>
</comment>
<reference evidence="12" key="2">
    <citation type="submission" date="2025-08" db="UniProtKB">
        <authorList>
            <consortium name="Ensembl"/>
        </authorList>
    </citation>
    <scope>IDENTIFICATION</scope>
</reference>
<dbReference type="RefSeq" id="XP_017566980.1">
    <property type="nucleotide sequence ID" value="XM_017711491.2"/>
</dbReference>
<dbReference type="GeneID" id="108435564"/>
<dbReference type="PANTHER" id="PTHR10489:SF730">
    <property type="entry name" value="CHEMOKINE XC RECEPTOR 1"/>
    <property type="match status" value="1"/>
</dbReference>
<dbReference type="PROSITE" id="PS50262">
    <property type="entry name" value="G_PROTEIN_RECEP_F1_2"/>
    <property type="match status" value="1"/>
</dbReference>
<keyword evidence="9" id="KW-0807">Transducer</keyword>
<evidence type="ECO:0000256" key="3">
    <source>
        <dbReference type="ARBA" id="ARBA00022692"/>
    </source>
</evidence>
<dbReference type="OrthoDB" id="10015690at2759"/>
<keyword evidence="4 10" id="KW-1133">Transmembrane helix</keyword>
<keyword evidence="5" id="KW-0297">G-protein coupled receptor</keyword>
<dbReference type="GO" id="GO:0006955">
    <property type="term" value="P:immune response"/>
    <property type="evidence" value="ECO:0007669"/>
    <property type="project" value="TreeGrafter"/>
</dbReference>
<evidence type="ECO:0000256" key="6">
    <source>
        <dbReference type="ARBA" id="ARBA00023136"/>
    </source>
</evidence>
<feature type="transmembrane region" description="Helical" evidence="10">
    <location>
        <begin position="276"/>
        <end position="299"/>
    </location>
</feature>
<evidence type="ECO:0000313" key="13">
    <source>
        <dbReference type="Proteomes" id="UP001501920"/>
    </source>
</evidence>
<dbReference type="AlphaFoldDB" id="A0A3B4D4Q3"/>
<protein>
    <recommendedName>
        <fullName evidence="11">G-protein coupled receptors family 1 profile domain-containing protein</fullName>
    </recommendedName>
</protein>
<evidence type="ECO:0000256" key="2">
    <source>
        <dbReference type="ARBA" id="ARBA00022475"/>
    </source>
</evidence>
<dbReference type="InterPro" id="IPR050119">
    <property type="entry name" value="CCR1-9-like"/>
</dbReference>
<dbReference type="InterPro" id="IPR017452">
    <property type="entry name" value="GPCR_Rhodpsn_7TM"/>
</dbReference>
<dbReference type="OMA" id="QLCHKEE"/>
<evidence type="ECO:0000256" key="10">
    <source>
        <dbReference type="SAM" id="Phobius"/>
    </source>
</evidence>
<feature type="domain" description="G-protein coupled receptors family 1 profile" evidence="11">
    <location>
        <begin position="50"/>
        <end position="296"/>
    </location>
</feature>
<evidence type="ECO:0000313" key="12">
    <source>
        <dbReference type="Ensembl" id="ENSPNAP00000019332.2"/>
    </source>
</evidence>
<keyword evidence="6 10" id="KW-0472">Membrane</keyword>
<reference evidence="12 13" key="1">
    <citation type="submission" date="2020-10" db="EMBL/GenBank/DDBJ databases">
        <title>Pygocentrus nattereri (red-bellied piranha) genome, fPygNat1, primary haplotype.</title>
        <authorList>
            <person name="Myers G."/>
            <person name="Meyer A."/>
            <person name="Karagic N."/>
            <person name="Pippel M."/>
            <person name="Winkler S."/>
            <person name="Tracey A."/>
            <person name="Wood J."/>
            <person name="Formenti G."/>
            <person name="Howe K."/>
            <person name="Fedrigo O."/>
            <person name="Jarvis E.D."/>
        </authorList>
    </citation>
    <scope>NUCLEOTIDE SEQUENCE [LARGE SCALE GENOMIC DNA]</scope>
</reference>
<proteinExistence type="predicted"/>
<dbReference type="GO" id="GO:0019722">
    <property type="term" value="P:calcium-mediated signaling"/>
    <property type="evidence" value="ECO:0007669"/>
    <property type="project" value="TreeGrafter"/>
</dbReference>
<feature type="transmembrane region" description="Helical" evidence="10">
    <location>
        <begin position="34"/>
        <end position="58"/>
    </location>
</feature>
<dbReference type="Gene3D" id="1.20.1070.10">
    <property type="entry name" value="Rhodopsin 7-helix transmembrane proteins"/>
    <property type="match status" value="1"/>
</dbReference>
<dbReference type="SUPFAM" id="SSF81321">
    <property type="entry name" value="Family A G protein-coupled receptor-like"/>
    <property type="match status" value="1"/>
</dbReference>
<dbReference type="GeneTree" id="ENSGT01110000267168"/>
<keyword evidence="8" id="KW-0675">Receptor</keyword>
<dbReference type="PANTHER" id="PTHR10489">
    <property type="entry name" value="CELL ADHESION MOLECULE"/>
    <property type="match status" value="1"/>
</dbReference>
<reference evidence="12" key="3">
    <citation type="submission" date="2025-09" db="UniProtKB">
        <authorList>
            <consortium name="Ensembl"/>
        </authorList>
    </citation>
    <scope>IDENTIFICATION</scope>
</reference>
<feature type="transmembrane region" description="Helical" evidence="10">
    <location>
        <begin position="107"/>
        <end position="125"/>
    </location>
</feature>
<evidence type="ECO:0000256" key="4">
    <source>
        <dbReference type="ARBA" id="ARBA00022989"/>
    </source>
</evidence>
<feature type="transmembrane region" description="Helical" evidence="10">
    <location>
        <begin position="146"/>
        <end position="167"/>
    </location>
</feature>
<dbReference type="STRING" id="42514.ENSPNAP00000019332"/>
<dbReference type="InterPro" id="IPR000276">
    <property type="entry name" value="GPCR_Rhodpsn"/>
</dbReference>
<dbReference type="GO" id="GO:0009897">
    <property type="term" value="C:external side of plasma membrane"/>
    <property type="evidence" value="ECO:0007669"/>
    <property type="project" value="TreeGrafter"/>
</dbReference>
<keyword evidence="3 10" id="KW-0812">Transmembrane</keyword>
<feature type="transmembrane region" description="Helical" evidence="10">
    <location>
        <begin position="70"/>
        <end position="95"/>
    </location>
</feature>